<comment type="caution">
    <text evidence="1">The sequence shown here is derived from an EMBL/GenBank/DDBJ whole genome shotgun (WGS) entry which is preliminary data.</text>
</comment>
<dbReference type="RefSeq" id="WP_035346747.1">
    <property type="nucleotide sequence ID" value="NZ_BAUU01000036.1"/>
</dbReference>
<sequence length="429" mass="48733">MTAQIAILNKHGIALATDSAVTISGDVNENKKVYNSANKLFSLSTKNPVGIMIYGTAQFMNVPWETIIKSYRSYLGDRTFDYLEDYCNDFVEYIKTSDLLIDNYPYDVMLNKTLSTYLTIILNQVNKKLRQIEEKHRTDQTISELIYSEANSTLKKLGNVKYIDGFNKGFIETLLEEKEDLLNNVIDENIYIEVTSDLRILLNNLLGTLLAKDFFSSISTGVVIAGYGVKEIFPRLNEYKFEGIFLSKLKYKLHSSVKIGSHVTTETPTASIKAFAQREMVHTFLSGSDSSIINQILGSVYDILKNVYPSVLEEKLGVELNEEMKDQLKGISSSIHREISNNVQTYQRKNFSMPILDTVQLMPKEEMGVVAETLLNLASLKKRVTLETESVGGPIDVAIISKTDGFIWIKRKHYFNPELNYRYFNNNNS</sequence>
<gene>
    <name evidence="1" type="ORF">JCM9152_3996</name>
</gene>
<dbReference type="OrthoDB" id="978985at2"/>
<accession>W4QK66</accession>
<evidence type="ECO:0000313" key="2">
    <source>
        <dbReference type="Proteomes" id="UP000018895"/>
    </source>
</evidence>
<evidence type="ECO:0000313" key="1">
    <source>
        <dbReference type="EMBL" id="GAE32461.1"/>
    </source>
</evidence>
<protein>
    <submittedName>
        <fullName evidence="1">Uncharacterized protein</fullName>
    </submittedName>
</protein>
<dbReference type="AlphaFoldDB" id="W4QK66"/>
<dbReference type="Proteomes" id="UP000018895">
    <property type="component" value="Unassembled WGS sequence"/>
</dbReference>
<dbReference type="STRING" id="1236971.JCM9152_3996"/>
<reference evidence="1" key="1">
    <citation type="journal article" date="2014" name="Genome Announc.">
        <title>Draft Genome Sequences of Three Alkaliphilic Bacillus Strains, Bacillus wakoensis JCM 9140T, Bacillus akibai JCM 9157T, and Bacillus hemicellulosilyticus JCM 9152T.</title>
        <authorList>
            <person name="Yuki M."/>
            <person name="Oshima K."/>
            <person name="Suda W."/>
            <person name="Oshida Y."/>
            <person name="Kitamura K."/>
            <person name="Iida T."/>
            <person name="Hattori M."/>
            <person name="Ohkuma M."/>
        </authorList>
    </citation>
    <scope>NUCLEOTIDE SEQUENCE [LARGE SCALE GENOMIC DNA]</scope>
    <source>
        <strain evidence="1">JCM 9152</strain>
    </source>
</reference>
<proteinExistence type="predicted"/>
<name>W4QK66_9BACI</name>
<keyword evidence="2" id="KW-1185">Reference proteome</keyword>
<organism evidence="1 2">
    <name type="scientific">Halalkalibacter hemicellulosilyticusJCM 9152</name>
    <dbReference type="NCBI Taxonomy" id="1236971"/>
    <lineage>
        <taxon>Bacteria</taxon>
        <taxon>Bacillati</taxon>
        <taxon>Bacillota</taxon>
        <taxon>Bacilli</taxon>
        <taxon>Bacillales</taxon>
        <taxon>Bacillaceae</taxon>
        <taxon>Halalkalibacter</taxon>
    </lineage>
</organism>
<dbReference type="EMBL" id="BAUU01000036">
    <property type="protein sequence ID" value="GAE32461.1"/>
    <property type="molecule type" value="Genomic_DNA"/>
</dbReference>